<comment type="caution">
    <text evidence="1">The sequence shown here is derived from an EMBL/GenBank/DDBJ whole genome shotgun (WGS) entry which is preliminary data.</text>
</comment>
<dbReference type="Proteomes" id="UP000229098">
    <property type="component" value="Unassembled WGS sequence"/>
</dbReference>
<sequence>MTTSKSPNNIARVAYQTAKQSIPAYRTIKSPKKFTQHQLVACLVLKEFFKKDYRGIGEIIEDSSDLKRILELEEIPHYTTLQKAAQRLTKKNTLDKLITEILSLAVKGKIMKKKILLSALDGTELESHHISKYFVKRRDKSASYYQMTHYTRYPKVGIIVDCKSHIILSGIPGRGPFPDHVHFKKAVTEAQKNISFQTLLADAGYDSEKAHVFAREKHHTRTIIPPHGGRKTTKLPTGK</sequence>
<evidence type="ECO:0000313" key="2">
    <source>
        <dbReference type="Proteomes" id="UP000229098"/>
    </source>
</evidence>
<organism evidence="1 2">
    <name type="scientific">Candidatus Ryanbacteria bacterium CG10_big_fil_rev_8_21_14_0_10_43_42</name>
    <dbReference type="NCBI Taxonomy" id="1974864"/>
    <lineage>
        <taxon>Bacteria</taxon>
        <taxon>Candidatus Ryaniibacteriota</taxon>
    </lineage>
</organism>
<dbReference type="AlphaFoldDB" id="A0A2M8KY52"/>
<accession>A0A2M8KY52</accession>
<evidence type="ECO:0008006" key="3">
    <source>
        <dbReference type="Google" id="ProtNLM"/>
    </source>
</evidence>
<proteinExistence type="predicted"/>
<dbReference type="EMBL" id="PFEF01000003">
    <property type="protein sequence ID" value="PJE64859.1"/>
    <property type="molecule type" value="Genomic_DNA"/>
</dbReference>
<gene>
    <name evidence="1" type="ORF">COU90_01175</name>
</gene>
<evidence type="ECO:0000313" key="1">
    <source>
        <dbReference type="EMBL" id="PJE64859.1"/>
    </source>
</evidence>
<protein>
    <recommendedName>
        <fullName evidence="3">Transposase IS4-like domain-containing protein</fullName>
    </recommendedName>
</protein>
<name>A0A2M8KY52_9BACT</name>
<reference evidence="2" key="1">
    <citation type="submission" date="2017-09" db="EMBL/GenBank/DDBJ databases">
        <title>Depth-based differentiation of microbial function through sediment-hosted aquifers and enrichment of novel symbionts in the deep terrestrial subsurface.</title>
        <authorList>
            <person name="Probst A.J."/>
            <person name="Ladd B."/>
            <person name="Jarett J.K."/>
            <person name="Geller-Mcgrath D.E."/>
            <person name="Sieber C.M.K."/>
            <person name="Emerson J.B."/>
            <person name="Anantharaman K."/>
            <person name="Thomas B.C."/>
            <person name="Malmstrom R."/>
            <person name="Stieglmeier M."/>
            <person name="Klingl A."/>
            <person name="Woyke T."/>
            <person name="Ryan C.M."/>
            <person name="Banfield J.F."/>
        </authorList>
    </citation>
    <scope>NUCLEOTIDE SEQUENCE [LARGE SCALE GENOMIC DNA]</scope>
</reference>